<name>A0A916Y757_9MICO</name>
<feature type="domain" description="Helix-turn-helix" evidence="1">
    <location>
        <begin position="14"/>
        <end position="43"/>
    </location>
</feature>
<keyword evidence="3" id="KW-1185">Reference proteome</keyword>
<protein>
    <recommendedName>
        <fullName evidence="1">Helix-turn-helix domain-containing protein</fullName>
    </recommendedName>
</protein>
<proteinExistence type="predicted"/>
<dbReference type="AlphaFoldDB" id="A0A916Y757"/>
<accession>A0A916Y757</accession>
<dbReference type="EMBL" id="BMHO01000001">
    <property type="protein sequence ID" value="GGD33185.1"/>
    <property type="molecule type" value="Genomic_DNA"/>
</dbReference>
<reference evidence="2" key="1">
    <citation type="journal article" date="2014" name="Int. J. Syst. Evol. Microbiol.">
        <title>Complete genome sequence of Corynebacterium casei LMG S-19264T (=DSM 44701T), isolated from a smear-ripened cheese.</title>
        <authorList>
            <consortium name="US DOE Joint Genome Institute (JGI-PGF)"/>
            <person name="Walter F."/>
            <person name="Albersmeier A."/>
            <person name="Kalinowski J."/>
            <person name="Ruckert C."/>
        </authorList>
    </citation>
    <scope>NUCLEOTIDE SEQUENCE</scope>
    <source>
        <strain evidence="2">CGMCC 1.15152</strain>
    </source>
</reference>
<sequence length="76" mass="8492">MPDAPREGNTVKEWVTVKEAAALIGRHHSRIYRWIDDGRLATRTDANGITCVLAKAVVRIEPTVKRGRPRGSVSKR</sequence>
<evidence type="ECO:0000259" key="1">
    <source>
        <dbReference type="Pfam" id="PF12728"/>
    </source>
</evidence>
<organism evidence="2 3">
    <name type="scientific">Microbacterium faecale</name>
    <dbReference type="NCBI Taxonomy" id="1804630"/>
    <lineage>
        <taxon>Bacteria</taxon>
        <taxon>Bacillati</taxon>
        <taxon>Actinomycetota</taxon>
        <taxon>Actinomycetes</taxon>
        <taxon>Micrococcales</taxon>
        <taxon>Microbacteriaceae</taxon>
        <taxon>Microbacterium</taxon>
    </lineage>
</organism>
<evidence type="ECO:0000313" key="2">
    <source>
        <dbReference type="EMBL" id="GGD33185.1"/>
    </source>
</evidence>
<gene>
    <name evidence="2" type="ORF">GCM10010915_11980</name>
</gene>
<reference evidence="2" key="2">
    <citation type="submission" date="2020-09" db="EMBL/GenBank/DDBJ databases">
        <authorList>
            <person name="Sun Q."/>
            <person name="Zhou Y."/>
        </authorList>
    </citation>
    <scope>NUCLEOTIDE SEQUENCE</scope>
    <source>
        <strain evidence="2">CGMCC 1.15152</strain>
    </source>
</reference>
<dbReference type="Proteomes" id="UP000633205">
    <property type="component" value="Unassembled WGS sequence"/>
</dbReference>
<evidence type="ECO:0000313" key="3">
    <source>
        <dbReference type="Proteomes" id="UP000633205"/>
    </source>
</evidence>
<dbReference type="Pfam" id="PF12728">
    <property type="entry name" value="HTH_17"/>
    <property type="match status" value="1"/>
</dbReference>
<comment type="caution">
    <text evidence="2">The sequence shown here is derived from an EMBL/GenBank/DDBJ whole genome shotgun (WGS) entry which is preliminary data.</text>
</comment>
<dbReference type="InterPro" id="IPR041657">
    <property type="entry name" value="HTH_17"/>
</dbReference>